<reference evidence="1" key="1">
    <citation type="submission" date="2020-08" db="EMBL/GenBank/DDBJ databases">
        <title>Genome sequencing and assembly of the red palm weevil Rhynchophorus ferrugineus.</title>
        <authorList>
            <person name="Dias G.B."/>
            <person name="Bergman C.M."/>
            <person name="Manee M."/>
        </authorList>
    </citation>
    <scope>NUCLEOTIDE SEQUENCE</scope>
    <source>
        <strain evidence="1">AA-2017</strain>
        <tissue evidence="1">Whole larva</tissue>
    </source>
</reference>
<dbReference type="OrthoDB" id="6779608at2759"/>
<dbReference type="EMBL" id="JAACXV010000278">
    <property type="protein sequence ID" value="KAF7280659.1"/>
    <property type="molecule type" value="Genomic_DNA"/>
</dbReference>
<evidence type="ECO:0000313" key="1">
    <source>
        <dbReference type="EMBL" id="KAF7280659.1"/>
    </source>
</evidence>
<accession>A0A834IH59</accession>
<keyword evidence="2" id="KW-1185">Reference proteome</keyword>
<dbReference type="Proteomes" id="UP000625711">
    <property type="component" value="Unassembled WGS sequence"/>
</dbReference>
<gene>
    <name evidence="1" type="ORF">GWI33_005626</name>
</gene>
<comment type="caution">
    <text evidence="1">The sequence shown here is derived from an EMBL/GenBank/DDBJ whole genome shotgun (WGS) entry which is preliminary data.</text>
</comment>
<organism evidence="1 2">
    <name type="scientific">Rhynchophorus ferrugineus</name>
    <name type="common">Red palm weevil</name>
    <name type="synonym">Curculio ferrugineus</name>
    <dbReference type="NCBI Taxonomy" id="354439"/>
    <lineage>
        <taxon>Eukaryota</taxon>
        <taxon>Metazoa</taxon>
        <taxon>Ecdysozoa</taxon>
        <taxon>Arthropoda</taxon>
        <taxon>Hexapoda</taxon>
        <taxon>Insecta</taxon>
        <taxon>Pterygota</taxon>
        <taxon>Neoptera</taxon>
        <taxon>Endopterygota</taxon>
        <taxon>Coleoptera</taxon>
        <taxon>Polyphaga</taxon>
        <taxon>Cucujiformia</taxon>
        <taxon>Curculionidae</taxon>
        <taxon>Dryophthorinae</taxon>
        <taxon>Rhynchophorus</taxon>
    </lineage>
</organism>
<protein>
    <submittedName>
        <fullName evidence="1">Uncharacterized protein</fullName>
    </submittedName>
</protein>
<sequence>MKQNILLNKKIMKYDATQPIESNPAKGVGLNSNFLIMRGEIYHLNQLALTNRREQLKKLLIADYLDEEKQLNEVECNIKKPGKSCRLRGHDAYWTLHPSERTALIIKQNIQHFEQEEIKNEEIQGRESTYWPTDNNKVPDLLDFYISKGISLNEISTESLCDLTSDNTRVLLTVGATILRKTKKPNLTNKYTDWDKFRLIQQEQISLKLRLKCIDDLEQ</sequence>
<evidence type="ECO:0000313" key="2">
    <source>
        <dbReference type="Proteomes" id="UP000625711"/>
    </source>
</evidence>
<proteinExistence type="predicted"/>
<dbReference type="AlphaFoldDB" id="A0A834IH59"/>
<name>A0A834IH59_RHYFE</name>